<dbReference type="PANTHER" id="PTHR46577:SF1">
    <property type="entry name" value="HTH-TYPE TRANSCRIPTIONAL REGULATORY PROTEIN GABR"/>
    <property type="match status" value="1"/>
</dbReference>
<dbReference type="SUPFAM" id="SSF53383">
    <property type="entry name" value="PLP-dependent transferases"/>
    <property type="match status" value="1"/>
</dbReference>
<evidence type="ECO:0000256" key="4">
    <source>
        <dbReference type="ARBA" id="ARBA00023125"/>
    </source>
</evidence>
<dbReference type="InterPro" id="IPR000524">
    <property type="entry name" value="Tscrpt_reg_HTH_GntR"/>
</dbReference>
<dbReference type="SMART" id="SM00345">
    <property type="entry name" value="HTH_GNTR"/>
    <property type="match status" value="1"/>
</dbReference>
<keyword evidence="8" id="KW-0032">Aminotransferase</keyword>
<feature type="compositionally biased region" description="Low complexity" evidence="6">
    <location>
        <begin position="85"/>
        <end position="104"/>
    </location>
</feature>
<dbReference type="SUPFAM" id="SSF46785">
    <property type="entry name" value="Winged helix' DNA-binding domain"/>
    <property type="match status" value="1"/>
</dbReference>
<dbReference type="PANTHER" id="PTHR46577">
    <property type="entry name" value="HTH-TYPE TRANSCRIPTIONAL REGULATORY PROTEIN GABR"/>
    <property type="match status" value="1"/>
</dbReference>
<dbReference type="InterPro" id="IPR015421">
    <property type="entry name" value="PyrdxlP-dep_Trfase_major"/>
</dbReference>
<keyword evidence="8" id="KW-0808">Transferase</keyword>
<proteinExistence type="inferred from homology"/>
<keyword evidence="3" id="KW-0805">Transcription regulation</keyword>
<organism evidence="8 9">
    <name type="scientific">Dietzia maris</name>
    <dbReference type="NCBI Taxonomy" id="37915"/>
    <lineage>
        <taxon>Bacteria</taxon>
        <taxon>Bacillati</taxon>
        <taxon>Actinomycetota</taxon>
        <taxon>Actinomycetes</taxon>
        <taxon>Mycobacteriales</taxon>
        <taxon>Dietziaceae</taxon>
        <taxon>Dietzia</taxon>
    </lineage>
</organism>
<dbReference type="InterPro" id="IPR015424">
    <property type="entry name" value="PyrdxlP-dep_Trfase"/>
</dbReference>
<sequence>MARTARPGSLVVGQVSGAAELADAIIDLVAGGSVADGDRLPSTRALAEQTGLSRGTVVRAFDELSAAGFVVSTQGSGTRVVAGAGQAARAGARTRGVSRTSSSSPLMRQGARTSSPEVPAATTASPAPAPAPAPPAPVPPAPRRGRSPRDLRPGIPDASLVDDRAWRSAVRAAAAQGLAGLNPWEEPSPALRVAVADHLRRHRGIAAGDPLLFDSSRSAIAALCAAFVAGQQGRTGSGTVRFHTEDPGYRGAVLMAREQGLEVRFHPAEPGGLDAARLGSEPAIVFTTPAHQFPLGHRMSVDRRVALVEWARRTGSLVIEDDYDGEFRYGVAPLPALVSLPAATDHVAYVGTSSKSVAPDLRVAWCLPPTAMRREVERWLAVHRRGPSSLPAEALAAFITSGAMDRHLARAARVYSDRRSRLVAALRRERPDLEVTGVEAGLHLCVALPGYDDDEVVRALERAGWRTRSLGGQAAQHAVSGLVLSYAWLSSRDAADFAVELRRVLERLGSG</sequence>
<evidence type="ECO:0000256" key="1">
    <source>
        <dbReference type="ARBA" id="ARBA00005384"/>
    </source>
</evidence>
<keyword evidence="9" id="KW-1185">Reference proteome</keyword>
<reference evidence="8 9" key="1">
    <citation type="submission" date="2023-07" db="EMBL/GenBank/DDBJ databases">
        <title>Strategy for survival of the halotoleranting strain Dietzia MX2 from the Yakshinskoe mineral salts deposit.</title>
        <authorList>
            <person name="Kharitonova M.A."/>
            <person name="Kupriyanova-Ashina F.G."/>
            <person name="Shakirov T.R."/>
            <person name="Vafina M.S."/>
            <person name="Ilinskaya O.N."/>
        </authorList>
    </citation>
    <scope>NUCLEOTIDE SEQUENCE [LARGE SCALE GENOMIC DNA]</scope>
    <source>
        <strain evidence="8 9">MX2</strain>
    </source>
</reference>
<evidence type="ECO:0000256" key="2">
    <source>
        <dbReference type="ARBA" id="ARBA00022898"/>
    </source>
</evidence>
<dbReference type="Pfam" id="PF00155">
    <property type="entry name" value="Aminotran_1_2"/>
    <property type="match status" value="1"/>
</dbReference>
<name>A0ABT8H279_9ACTN</name>
<protein>
    <submittedName>
        <fullName evidence="8">PLP-dependent aminotransferase family protein</fullName>
    </submittedName>
</protein>
<dbReference type="Gene3D" id="3.40.640.10">
    <property type="entry name" value="Type I PLP-dependent aspartate aminotransferase-like (Major domain)"/>
    <property type="match status" value="1"/>
</dbReference>
<feature type="compositionally biased region" description="Pro residues" evidence="6">
    <location>
        <begin position="127"/>
        <end position="142"/>
    </location>
</feature>
<dbReference type="Gene3D" id="1.10.10.10">
    <property type="entry name" value="Winged helix-like DNA-binding domain superfamily/Winged helix DNA-binding domain"/>
    <property type="match status" value="1"/>
</dbReference>
<dbReference type="CDD" id="cd07377">
    <property type="entry name" value="WHTH_GntR"/>
    <property type="match status" value="1"/>
</dbReference>
<dbReference type="InterPro" id="IPR051446">
    <property type="entry name" value="HTH_trans_reg/aminotransferase"/>
</dbReference>
<evidence type="ECO:0000256" key="5">
    <source>
        <dbReference type="ARBA" id="ARBA00023163"/>
    </source>
</evidence>
<evidence type="ECO:0000256" key="3">
    <source>
        <dbReference type="ARBA" id="ARBA00023015"/>
    </source>
</evidence>
<dbReference type="InterPro" id="IPR036388">
    <property type="entry name" value="WH-like_DNA-bd_sf"/>
</dbReference>
<keyword evidence="5" id="KW-0804">Transcription</keyword>
<dbReference type="EMBL" id="JAUHTB010000012">
    <property type="protein sequence ID" value="MDN4506571.1"/>
    <property type="molecule type" value="Genomic_DNA"/>
</dbReference>
<comment type="caution">
    <text evidence="8">The sequence shown here is derived from an EMBL/GenBank/DDBJ whole genome shotgun (WGS) entry which is preliminary data.</text>
</comment>
<evidence type="ECO:0000313" key="9">
    <source>
        <dbReference type="Proteomes" id="UP001172702"/>
    </source>
</evidence>
<evidence type="ECO:0000313" key="8">
    <source>
        <dbReference type="EMBL" id="MDN4506571.1"/>
    </source>
</evidence>
<dbReference type="InterPro" id="IPR036390">
    <property type="entry name" value="WH_DNA-bd_sf"/>
</dbReference>
<dbReference type="InterPro" id="IPR004839">
    <property type="entry name" value="Aminotransferase_I/II_large"/>
</dbReference>
<feature type="compositionally biased region" description="Low complexity" evidence="6">
    <location>
        <begin position="113"/>
        <end position="126"/>
    </location>
</feature>
<dbReference type="Proteomes" id="UP001172702">
    <property type="component" value="Unassembled WGS sequence"/>
</dbReference>
<dbReference type="CDD" id="cd00609">
    <property type="entry name" value="AAT_like"/>
    <property type="match status" value="1"/>
</dbReference>
<dbReference type="Pfam" id="PF00392">
    <property type="entry name" value="GntR"/>
    <property type="match status" value="1"/>
</dbReference>
<evidence type="ECO:0000259" key="7">
    <source>
        <dbReference type="PROSITE" id="PS50949"/>
    </source>
</evidence>
<feature type="region of interest" description="Disordered" evidence="6">
    <location>
        <begin position="85"/>
        <end position="159"/>
    </location>
</feature>
<comment type="similarity">
    <text evidence="1">In the C-terminal section; belongs to the class-I pyridoxal-phosphate-dependent aminotransferase family.</text>
</comment>
<dbReference type="GO" id="GO:0008483">
    <property type="term" value="F:transaminase activity"/>
    <property type="evidence" value="ECO:0007669"/>
    <property type="project" value="UniProtKB-KW"/>
</dbReference>
<dbReference type="PRINTS" id="PR00035">
    <property type="entry name" value="HTHGNTR"/>
</dbReference>
<feature type="domain" description="HTH gntR-type" evidence="7">
    <location>
        <begin position="15"/>
        <end position="83"/>
    </location>
</feature>
<dbReference type="PROSITE" id="PS50949">
    <property type="entry name" value="HTH_GNTR"/>
    <property type="match status" value="1"/>
</dbReference>
<gene>
    <name evidence="8" type="ORF">QYF62_10960</name>
</gene>
<keyword evidence="4" id="KW-0238">DNA-binding</keyword>
<keyword evidence="2" id="KW-0663">Pyridoxal phosphate</keyword>
<dbReference type="RefSeq" id="WP_283467664.1">
    <property type="nucleotide sequence ID" value="NZ_JAUHTB010000012.1"/>
</dbReference>
<accession>A0ABT8H279</accession>
<evidence type="ECO:0000256" key="6">
    <source>
        <dbReference type="SAM" id="MobiDB-lite"/>
    </source>
</evidence>